<dbReference type="InterPro" id="IPR036465">
    <property type="entry name" value="vWFA_dom_sf"/>
</dbReference>
<dbReference type="PANTHER" id="PTHR39338:SF6">
    <property type="entry name" value="BLL5662 PROTEIN"/>
    <property type="match status" value="1"/>
</dbReference>
<name>A0ABU5ZFX9_9BACL</name>
<proteinExistence type="predicted"/>
<protein>
    <submittedName>
        <fullName evidence="1">VWA domain-containing protein</fullName>
    </submittedName>
</protein>
<dbReference type="InterPro" id="IPR008912">
    <property type="entry name" value="Uncharacterised_CoxE"/>
</dbReference>
<reference evidence="1" key="1">
    <citation type="submission" date="2023-12" db="EMBL/GenBank/DDBJ databases">
        <title>Fervidustalea candida gen. nov., sp. nov., a novel member of the family Paenibacillaceae isolated from a geothermal area.</title>
        <authorList>
            <person name="Li W.-J."/>
            <person name="Jiao J.-Y."/>
            <person name="Chen Y."/>
        </authorList>
    </citation>
    <scope>NUCLEOTIDE SEQUENCE</scope>
    <source>
        <strain evidence="1">SYSU GA230002</strain>
    </source>
</reference>
<accession>A0ABU5ZFX9</accession>
<dbReference type="Proteomes" id="UP001310386">
    <property type="component" value="Unassembled WGS sequence"/>
</dbReference>
<dbReference type="SUPFAM" id="SSF53300">
    <property type="entry name" value="vWA-like"/>
    <property type="match status" value="1"/>
</dbReference>
<dbReference type="RefSeq" id="WP_371753513.1">
    <property type="nucleotide sequence ID" value="NZ_JAYJLD010000007.1"/>
</dbReference>
<organism evidence="1 2">
    <name type="scientific">Ferviditalea candida</name>
    <dbReference type="NCBI Taxonomy" id="3108399"/>
    <lineage>
        <taxon>Bacteria</taxon>
        <taxon>Bacillati</taxon>
        <taxon>Bacillota</taxon>
        <taxon>Bacilli</taxon>
        <taxon>Bacillales</taxon>
        <taxon>Paenibacillaceae</taxon>
        <taxon>Ferviditalea</taxon>
    </lineage>
</organism>
<sequence>MEFIEILLKSMVEQVQSFGPFLRKNGFRVSITESLNAATALTLLDIESMEQVMDGLRSIYAKSPAEWSAFPSLFKRHFCVDQHTLKLPKTLEEDPGLSNAGNSYREVASSFQTTGGLLPAYSPDLGQRYPIRIVNEGGLGEMLHWAEKSVLQMKRPRSRRFKEGRRPRFDFRRTLRNAVKNGGEPFVLFKREYRQARPQIVMVADISGSMKAYADFFLTMAWAFMQSRARIEVFVFSTDLKRITPYLSHKLFKGIPEEQLMGLKGGTRIGFSLSRLASRYESLLRKNTHLIIVSDGFDTGDPRVLRQTMDYLSKRAGQLVWINPLLGEQEYEPVSMGMKTALPYLDRFVDIHDRKTWAEAVRTNIFSGNRS</sequence>
<dbReference type="Gene3D" id="3.40.50.410">
    <property type="entry name" value="von Willebrand factor, type A domain"/>
    <property type="match status" value="1"/>
</dbReference>
<dbReference type="Pfam" id="PF05762">
    <property type="entry name" value="VWA_CoxE"/>
    <property type="match status" value="1"/>
</dbReference>
<comment type="caution">
    <text evidence="1">The sequence shown here is derived from an EMBL/GenBank/DDBJ whole genome shotgun (WGS) entry which is preliminary data.</text>
</comment>
<evidence type="ECO:0000313" key="2">
    <source>
        <dbReference type="Proteomes" id="UP001310386"/>
    </source>
</evidence>
<dbReference type="EMBL" id="JAYJLD010000007">
    <property type="protein sequence ID" value="MEB3101399.1"/>
    <property type="molecule type" value="Genomic_DNA"/>
</dbReference>
<dbReference type="CDD" id="cd00198">
    <property type="entry name" value="vWFA"/>
    <property type="match status" value="1"/>
</dbReference>
<gene>
    <name evidence="1" type="ORF">VF724_06940</name>
</gene>
<evidence type="ECO:0000313" key="1">
    <source>
        <dbReference type="EMBL" id="MEB3101399.1"/>
    </source>
</evidence>
<dbReference type="PANTHER" id="PTHR39338">
    <property type="entry name" value="BLL5662 PROTEIN-RELATED"/>
    <property type="match status" value="1"/>
</dbReference>
<keyword evidence="2" id="KW-1185">Reference proteome</keyword>